<evidence type="ECO:0000256" key="1">
    <source>
        <dbReference type="SAM" id="MobiDB-lite"/>
    </source>
</evidence>
<reference evidence="3" key="1">
    <citation type="journal article" date="2019" name="Int. J. Syst. Evol. Microbiol.">
        <title>The Global Catalogue of Microorganisms (GCM) 10K type strain sequencing project: providing services to taxonomists for standard genome sequencing and annotation.</title>
        <authorList>
            <consortium name="The Broad Institute Genomics Platform"/>
            <consortium name="The Broad Institute Genome Sequencing Center for Infectious Disease"/>
            <person name="Wu L."/>
            <person name="Ma J."/>
        </authorList>
    </citation>
    <scope>NUCLEOTIDE SEQUENCE [LARGE SCALE GENOMIC DNA]</scope>
    <source>
        <strain evidence="3">JCM 4816</strain>
    </source>
</reference>
<accession>A0ABP6TKY3</accession>
<dbReference type="Proteomes" id="UP001501455">
    <property type="component" value="Unassembled WGS sequence"/>
</dbReference>
<feature type="region of interest" description="Disordered" evidence="1">
    <location>
        <begin position="46"/>
        <end position="73"/>
    </location>
</feature>
<keyword evidence="3" id="KW-1185">Reference proteome</keyword>
<organism evidence="2 3">
    <name type="scientific">Streptomyces prasinosporus</name>
    <dbReference type="NCBI Taxonomy" id="68256"/>
    <lineage>
        <taxon>Bacteria</taxon>
        <taxon>Bacillati</taxon>
        <taxon>Actinomycetota</taxon>
        <taxon>Actinomycetes</taxon>
        <taxon>Kitasatosporales</taxon>
        <taxon>Streptomycetaceae</taxon>
        <taxon>Streptomyces</taxon>
        <taxon>Streptomyces albogriseolus group</taxon>
    </lineage>
</organism>
<comment type="caution">
    <text evidence="2">The sequence shown here is derived from an EMBL/GenBank/DDBJ whole genome shotgun (WGS) entry which is preliminary data.</text>
</comment>
<gene>
    <name evidence="2" type="ORF">GCM10019016_029960</name>
</gene>
<name>A0ABP6TKY3_9ACTN</name>
<sequence>MRELLRCMRERARRARDMAKGRTTAGRDTRDSDGYGWASAYIRRSCNSASEGGARPPSGSAAMDKWLPASSAV</sequence>
<proteinExistence type="predicted"/>
<dbReference type="EMBL" id="BAAAXF010000021">
    <property type="protein sequence ID" value="GAA3495895.1"/>
    <property type="molecule type" value="Genomic_DNA"/>
</dbReference>
<evidence type="ECO:0000313" key="2">
    <source>
        <dbReference type="EMBL" id="GAA3495895.1"/>
    </source>
</evidence>
<protein>
    <submittedName>
        <fullName evidence="2">Uncharacterized protein</fullName>
    </submittedName>
</protein>
<evidence type="ECO:0000313" key="3">
    <source>
        <dbReference type="Proteomes" id="UP001501455"/>
    </source>
</evidence>